<dbReference type="EMBL" id="CP114767">
    <property type="protein sequence ID" value="WBA43167.1"/>
    <property type="molecule type" value="Genomic_DNA"/>
</dbReference>
<gene>
    <name evidence="1" type="ORF">O3303_06280</name>
</gene>
<evidence type="ECO:0000313" key="2">
    <source>
        <dbReference type="Proteomes" id="UP001211005"/>
    </source>
</evidence>
<dbReference type="Gene3D" id="3.30.2000.30">
    <property type="match status" value="1"/>
</dbReference>
<protein>
    <submittedName>
        <fullName evidence="1">DUF3168 domain-containing protein</fullName>
    </submittedName>
</protein>
<accession>A0ABY7LTA4</accession>
<reference evidence="1 2" key="1">
    <citation type="submission" date="2022-12" db="EMBL/GenBank/DDBJ databases">
        <title>Hymenobacter canadensis sp. nov. isolated from lake water of the Cambridge Bay, Canada.</title>
        <authorList>
            <person name="Kim W.H."/>
            <person name="Lee Y.M."/>
        </authorList>
    </citation>
    <scope>NUCLEOTIDE SEQUENCE [LARGE SCALE GENOMIC DNA]</scope>
    <source>
        <strain evidence="1 2">PAMC 29467</strain>
    </source>
</reference>
<sequence length="147" mass="15886">MSDPNLIVQKALFSALNSSSITLNGAPVPLYAYAPSGAAAPYILIDQIVTLPVAGAVACAYWECFFQFTIITSFAIDGVASDGPSLEISGQILSALEGQVLDLDQGFQMNPLTVVRTRKYAKSDSHSLKVLRYIEVKVKAFRNKQID</sequence>
<proteinExistence type="predicted"/>
<name>A0ABY7LTA4_9BACT</name>
<dbReference type="Proteomes" id="UP001211005">
    <property type="component" value="Chromosome"/>
</dbReference>
<evidence type="ECO:0000313" key="1">
    <source>
        <dbReference type="EMBL" id="WBA43167.1"/>
    </source>
</evidence>
<keyword evidence="2" id="KW-1185">Reference proteome</keyword>
<organism evidence="1 2">
    <name type="scientific">Hymenobacter canadensis</name>
    <dbReference type="NCBI Taxonomy" id="2999067"/>
    <lineage>
        <taxon>Bacteria</taxon>
        <taxon>Pseudomonadati</taxon>
        <taxon>Bacteroidota</taxon>
        <taxon>Cytophagia</taxon>
        <taxon>Cytophagales</taxon>
        <taxon>Hymenobacteraceae</taxon>
        <taxon>Hymenobacter</taxon>
    </lineage>
</organism>
<dbReference type="RefSeq" id="WP_269561211.1">
    <property type="nucleotide sequence ID" value="NZ_CP114767.1"/>
</dbReference>
<dbReference type="InterPro" id="IPR053745">
    <property type="entry name" value="Viral_Tail_Comp_sf"/>
</dbReference>